<keyword evidence="1" id="KW-0175">Coiled coil</keyword>
<accession>A0A4R3RF17</accession>
<name>A0A4R3RF17_9HYPH</name>
<evidence type="ECO:0000313" key="2">
    <source>
        <dbReference type="EMBL" id="TCU34140.1"/>
    </source>
</evidence>
<proteinExistence type="predicted"/>
<reference evidence="2 3" key="1">
    <citation type="submission" date="2019-03" db="EMBL/GenBank/DDBJ databases">
        <title>Genomic Encyclopedia of Type Strains, Phase IV (KMG-V): Genome sequencing to study the core and pangenomes of soil and plant-associated prokaryotes.</title>
        <authorList>
            <person name="Whitman W."/>
        </authorList>
    </citation>
    <scope>NUCLEOTIDE SEQUENCE [LARGE SCALE GENOMIC DNA]</scope>
    <source>
        <strain evidence="2 3">IE4868</strain>
    </source>
</reference>
<evidence type="ECO:0000313" key="3">
    <source>
        <dbReference type="Proteomes" id="UP000295507"/>
    </source>
</evidence>
<dbReference type="RefSeq" id="WP_132552899.1">
    <property type="nucleotide sequence ID" value="NZ_SMBK01000013.1"/>
</dbReference>
<comment type="caution">
    <text evidence="2">The sequence shown here is derived from an EMBL/GenBank/DDBJ whole genome shotgun (WGS) entry which is preliminary data.</text>
</comment>
<protein>
    <submittedName>
        <fullName evidence="2">Uncharacterized protein</fullName>
    </submittedName>
</protein>
<sequence length="106" mass="12188">MAVLEDKKKVEVTDIEKLRPELMNLSVNEIDRKIAELLMAKEKIAAVEAEKQREKDLLLAQSAFDKMMDAIQELNGLSRLPDRIRNVLVDEHGSFQPGRYLKKPRS</sequence>
<feature type="coiled-coil region" evidence="1">
    <location>
        <begin position="30"/>
        <end position="57"/>
    </location>
</feature>
<dbReference type="EMBL" id="SMBK01000013">
    <property type="protein sequence ID" value="TCU34140.1"/>
    <property type="molecule type" value="Genomic_DNA"/>
</dbReference>
<dbReference type="Proteomes" id="UP000295507">
    <property type="component" value="Unassembled WGS sequence"/>
</dbReference>
<dbReference type="AlphaFoldDB" id="A0A4R3RF17"/>
<evidence type="ECO:0000256" key="1">
    <source>
        <dbReference type="SAM" id="Coils"/>
    </source>
</evidence>
<gene>
    <name evidence="2" type="ORF">EV129_113124</name>
</gene>
<organism evidence="2 3">
    <name type="scientific">Rhizobium azibense</name>
    <dbReference type="NCBI Taxonomy" id="1136135"/>
    <lineage>
        <taxon>Bacteria</taxon>
        <taxon>Pseudomonadati</taxon>
        <taxon>Pseudomonadota</taxon>
        <taxon>Alphaproteobacteria</taxon>
        <taxon>Hyphomicrobiales</taxon>
        <taxon>Rhizobiaceae</taxon>
        <taxon>Rhizobium/Agrobacterium group</taxon>
        <taxon>Rhizobium</taxon>
    </lineage>
</organism>